<sequence>MPQILLVEDDLTYSRIVKTFLEKNSFDVMTTTKVKEAQNILNTGKFDLIIADFRLPDGTGMELLQWAKAHFPRLQVILITHYSDIRIAIKAMKLGAFEYITKPINPDELLATVKESLSQKAVEKTVESPKEAVTSKVQKPSAASTYVTGESQEAEKLEKHIHLVAPTDLSVLVLGETGTGKELISKRIHEFSQRKNGPFVAIDCGALPKDLAGSELFGHVKGAFTGALDNKTGHFESANGGTIFLDEIGNLSYDVQIQLLRAIQERKIRKIGGNKEIDIDVRIIAATNENLTSQSGDAVFREDLYHRLNEFTLYAIPLRQRKADLEFFVNGFLSESNERLNKSIKGLSPEVWDIFYNYDWPGNLRELRNIIKRAVLLSSGDKIEKEALPLELYDTAFLSERPLPTAAPTFQAITSTPSAASAPGQDYKSQWKEQEKELIQKVLQDTRFNKSKTARILNMDRKTLYSKLEKYGLE</sequence>
<dbReference type="EMBL" id="JAFKCW010000001">
    <property type="protein sequence ID" value="MBN7799797.1"/>
    <property type="molecule type" value="Genomic_DNA"/>
</dbReference>
<dbReference type="PROSITE" id="PS00688">
    <property type="entry name" value="SIGMA54_INTERACT_3"/>
    <property type="match status" value="1"/>
</dbReference>
<keyword evidence="4" id="KW-0238">DNA-binding</keyword>
<name>A0ABS3BKG5_9BACT</name>
<dbReference type="Pfam" id="PF02954">
    <property type="entry name" value="HTH_8"/>
    <property type="match status" value="1"/>
</dbReference>
<proteinExistence type="predicted"/>
<dbReference type="PANTHER" id="PTHR32071:SF81">
    <property type="entry name" value="PROPIONATE CATABOLISM OPERON REGULATORY PROTEIN"/>
    <property type="match status" value="1"/>
</dbReference>
<dbReference type="PANTHER" id="PTHR32071">
    <property type="entry name" value="TRANSCRIPTIONAL REGULATORY PROTEIN"/>
    <property type="match status" value="1"/>
</dbReference>
<dbReference type="InterPro" id="IPR025944">
    <property type="entry name" value="Sigma_54_int_dom_CS"/>
</dbReference>
<feature type="domain" description="Response regulatory" evidence="8">
    <location>
        <begin position="3"/>
        <end position="117"/>
    </location>
</feature>
<evidence type="ECO:0000256" key="3">
    <source>
        <dbReference type="ARBA" id="ARBA00023015"/>
    </source>
</evidence>
<dbReference type="SUPFAM" id="SSF52540">
    <property type="entry name" value="P-loop containing nucleoside triphosphate hydrolases"/>
    <property type="match status" value="1"/>
</dbReference>
<dbReference type="InterPro" id="IPR001789">
    <property type="entry name" value="Sig_transdc_resp-reg_receiver"/>
</dbReference>
<dbReference type="SUPFAM" id="SSF52172">
    <property type="entry name" value="CheY-like"/>
    <property type="match status" value="1"/>
</dbReference>
<accession>A0ABS3BKG5</accession>
<dbReference type="CDD" id="cd00009">
    <property type="entry name" value="AAA"/>
    <property type="match status" value="1"/>
</dbReference>
<evidence type="ECO:0000313" key="10">
    <source>
        <dbReference type="Proteomes" id="UP000664698"/>
    </source>
</evidence>
<dbReference type="Proteomes" id="UP000664698">
    <property type="component" value="Unassembled WGS sequence"/>
</dbReference>
<dbReference type="PROSITE" id="PS00676">
    <property type="entry name" value="SIGMA54_INTERACT_2"/>
    <property type="match status" value="1"/>
</dbReference>
<evidence type="ECO:0000256" key="2">
    <source>
        <dbReference type="ARBA" id="ARBA00022840"/>
    </source>
</evidence>
<dbReference type="InterPro" id="IPR058031">
    <property type="entry name" value="AAA_lid_NorR"/>
</dbReference>
<evidence type="ECO:0000259" key="8">
    <source>
        <dbReference type="PROSITE" id="PS50110"/>
    </source>
</evidence>
<comment type="caution">
    <text evidence="9">The sequence shown here is derived from an EMBL/GenBank/DDBJ whole genome shotgun (WGS) entry which is preliminary data.</text>
</comment>
<dbReference type="InterPro" id="IPR009057">
    <property type="entry name" value="Homeodomain-like_sf"/>
</dbReference>
<reference evidence="9 10" key="1">
    <citation type="submission" date="2021-03" db="EMBL/GenBank/DDBJ databases">
        <title>novel species isolated from a fishpond in China.</title>
        <authorList>
            <person name="Lu H."/>
            <person name="Cai Z."/>
        </authorList>
    </citation>
    <scope>NUCLEOTIDE SEQUENCE [LARGE SCALE GENOMIC DNA]</scope>
    <source>
        <strain evidence="9 10">JCM 31546</strain>
    </source>
</reference>
<keyword evidence="2" id="KW-0067">ATP-binding</keyword>
<keyword evidence="6" id="KW-0597">Phosphoprotein</keyword>
<dbReference type="Pfam" id="PF25601">
    <property type="entry name" value="AAA_lid_14"/>
    <property type="match status" value="1"/>
</dbReference>
<dbReference type="InterPro" id="IPR025943">
    <property type="entry name" value="Sigma_54_int_dom_ATP-bd_2"/>
</dbReference>
<evidence type="ECO:0000256" key="4">
    <source>
        <dbReference type="ARBA" id="ARBA00023125"/>
    </source>
</evidence>
<keyword evidence="5" id="KW-0804">Transcription</keyword>
<dbReference type="Pfam" id="PF00072">
    <property type="entry name" value="Response_reg"/>
    <property type="match status" value="1"/>
</dbReference>
<dbReference type="Pfam" id="PF00158">
    <property type="entry name" value="Sigma54_activat"/>
    <property type="match status" value="1"/>
</dbReference>
<dbReference type="InterPro" id="IPR025662">
    <property type="entry name" value="Sigma_54_int_dom_ATP-bd_1"/>
</dbReference>
<organism evidence="9 10">
    <name type="scientific">Algoriphagus aestuariicola</name>
    <dbReference type="NCBI Taxonomy" id="1852016"/>
    <lineage>
        <taxon>Bacteria</taxon>
        <taxon>Pseudomonadati</taxon>
        <taxon>Bacteroidota</taxon>
        <taxon>Cytophagia</taxon>
        <taxon>Cytophagales</taxon>
        <taxon>Cyclobacteriaceae</taxon>
        <taxon>Algoriphagus</taxon>
    </lineage>
</organism>
<dbReference type="Gene3D" id="1.10.8.60">
    <property type="match status" value="1"/>
</dbReference>
<keyword evidence="10" id="KW-1185">Reference proteome</keyword>
<dbReference type="Gene3D" id="1.10.10.60">
    <property type="entry name" value="Homeodomain-like"/>
    <property type="match status" value="1"/>
</dbReference>
<feature type="domain" description="Sigma-54 factor interaction" evidence="7">
    <location>
        <begin position="147"/>
        <end position="376"/>
    </location>
</feature>
<dbReference type="InterPro" id="IPR003593">
    <property type="entry name" value="AAA+_ATPase"/>
</dbReference>
<keyword evidence="3" id="KW-0805">Transcription regulation</keyword>
<dbReference type="SUPFAM" id="SSF46689">
    <property type="entry name" value="Homeodomain-like"/>
    <property type="match status" value="1"/>
</dbReference>
<evidence type="ECO:0000259" key="7">
    <source>
        <dbReference type="PROSITE" id="PS50045"/>
    </source>
</evidence>
<feature type="modified residue" description="4-aspartylphosphate" evidence="6">
    <location>
        <position position="52"/>
    </location>
</feature>
<dbReference type="SMART" id="SM00448">
    <property type="entry name" value="REC"/>
    <property type="match status" value="1"/>
</dbReference>
<dbReference type="Gene3D" id="3.40.50.300">
    <property type="entry name" value="P-loop containing nucleotide triphosphate hydrolases"/>
    <property type="match status" value="1"/>
</dbReference>
<dbReference type="InterPro" id="IPR011006">
    <property type="entry name" value="CheY-like_superfamily"/>
</dbReference>
<evidence type="ECO:0000256" key="5">
    <source>
        <dbReference type="ARBA" id="ARBA00023163"/>
    </source>
</evidence>
<dbReference type="PROSITE" id="PS50110">
    <property type="entry name" value="RESPONSE_REGULATORY"/>
    <property type="match status" value="1"/>
</dbReference>
<dbReference type="RefSeq" id="WP_206567773.1">
    <property type="nucleotide sequence ID" value="NZ_JAFKCW010000001.1"/>
</dbReference>
<dbReference type="PROSITE" id="PS00675">
    <property type="entry name" value="SIGMA54_INTERACT_1"/>
    <property type="match status" value="1"/>
</dbReference>
<evidence type="ECO:0000256" key="6">
    <source>
        <dbReference type="PROSITE-ProRule" id="PRU00169"/>
    </source>
</evidence>
<dbReference type="InterPro" id="IPR027417">
    <property type="entry name" value="P-loop_NTPase"/>
</dbReference>
<keyword evidence="1" id="KW-0547">Nucleotide-binding</keyword>
<dbReference type="PROSITE" id="PS50045">
    <property type="entry name" value="SIGMA54_INTERACT_4"/>
    <property type="match status" value="1"/>
</dbReference>
<dbReference type="Gene3D" id="3.40.50.2300">
    <property type="match status" value="1"/>
</dbReference>
<dbReference type="InterPro" id="IPR002078">
    <property type="entry name" value="Sigma_54_int"/>
</dbReference>
<gene>
    <name evidence="9" type="ORF">J0A67_02945</name>
</gene>
<dbReference type="InterPro" id="IPR002197">
    <property type="entry name" value="HTH_Fis"/>
</dbReference>
<dbReference type="PRINTS" id="PR01590">
    <property type="entry name" value="HTHFIS"/>
</dbReference>
<evidence type="ECO:0000313" key="9">
    <source>
        <dbReference type="EMBL" id="MBN7799797.1"/>
    </source>
</evidence>
<protein>
    <submittedName>
        <fullName evidence="9">Sigma-54-dependent Fis family transcriptional regulator</fullName>
    </submittedName>
</protein>
<evidence type="ECO:0000256" key="1">
    <source>
        <dbReference type="ARBA" id="ARBA00022741"/>
    </source>
</evidence>
<dbReference type="SMART" id="SM00382">
    <property type="entry name" value="AAA"/>
    <property type="match status" value="1"/>
</dbReference>